<reference evidence="1" key="1">
    <citation type="submission" date="2014-09" db="EMBL/GenBank/DDBJ databases">
        <authorList>
            <person name="Magalhaes I.L.F."/>
            <person name="Oliveira U."/>
            <person name="Santos F.R."/>
            <person name="Vidigal T.H.D.A."/>
            <person name="Brescovit A.D."/>
            <person name="Santos A.J."/>
        </authorList>
    </citation>
    <scope>NUCLEOTIDE SEQUENCE</scope>
    <source>
        <tissue evidence="1">Shoot tissue taken approximately 20 cm above the soil surface</tissue>
    </source>
</reference>
<dbReference type="AlphaFoldDB" id="A0A0A9H2M9"/>
<dbReference type="EMBL" id="GBRH01167842">
    <property type="protein sequence ID" value="JAE30054.1"/>
    <property type="molecule type" value="Transcribed_RNA"/>
</dbReference>
<sequence length="26" mass="3094">MMQLIVLFIFTTQLCSSEIYNLLPQF</sequence>
<proteinExistence type="predicted"/>
<accession>A0A0A9H2M9</accession>
<reference evidence="1" key="2">
    <citation type="journal article" date="2015" name="Data Brief">
        <title>Shoot transcriptome of the giant reed, Arundo donax.</title>
        <authorList>
            <person name="Barrero R.A."/>
            <person name="Guerrero F.D."/>
            <person name="Moolhuijzen P."/>
            <person name="Goolsby J.A."/>
            <person name="Tidwell J."/>
            <person name="Bellgard S.E."/>
            <person name="Bellgard M.I."/>
        </authorList>
    </citation>
    <scope>NUCLEOTIDE SEQUENCE</scope>
    <source>
        <tissue evidence="1">Shoot tissue taken approximately 20 cm above the soil surface</tissue>
    </source>
</reference>
<name>A0A0A9H2M9_ARUDO</name>
<evidence type="ECO:0000313" key="1">
    <source>
        <dbReference type="EMBL" id="JAE30054.1"/>
    </source>
</evidence>
<protein>
    <submittedName>
        <fullName evidence="1">Uncharacterized protein</fullName>
    </submittedName>
</protein>
<organism evidence="1">
    <name type="scientific">Arundo donax</name>
    <name type="common">Giant reed</name>
    <name type="synonym">Donax arundinaceus</name>
    <dbReference type="NCBI Taxonomy" id="35708"/>
    <lineage>
        <taxon>Eukaryota</taxon>
        <taxon>Viridiplantae</taxon>
        <taxon>Streptophyta</taxon>
        <taxon>Embryophyta</taxon>
        <taxon>Tracheophyta</taxon>
        <taxon>Spermatophyta</taxon>
        <taxon>Magnoliopsida</taxon>
        <taxon>Liliopsida</taxon>
        <taxon>Poales</taxon>
        <taxon>Poaceae</taxon>
        <taxon>PACMAD clade</taxon>
        <taxon>Arundinoideae</taxon>
        <taxon>Arundineae</taxon>
        <taxon>Arundo</taxon>
    </lineage>
</organism>